<dbReference type="KEGG" id="sbd:ATN00_00470"/>
<keyword evidence="4" id="KW-1185">Reference proteome</keyword>
<comment type="subcellular location">
    <subcellularLocation>
        <location evidence="2">Cell membrane</location>
        <topology evidence="2">Lipid-anchor</topology>
    </subcellularLocation>
</comment>
<gene>
    <name evidence="3" type="ORF">ATN00_00470</name>
</gene>
<dbReference type="Gene3D" id="1.20.1600.10">
    <property type="entry name" value="Outer membrane efflux proteins (OEP)"/>
    <property type="match status" value="1"/>
</dbReference>
<evidence type="ECO:0000256" key="2">
    <source>
        <dbReference type="RuleBase" id="RU362097"/>
    </source>
</evidence>
<keyword evidence="2" id="KW-0812">Transmembrane</keyword>
<reference evidence="3 4" key="1">
    <citation type="submission" date="2015-11" db="EMBL/GenBank/DDBJ databases">
        <title>A Two-component Flavoprotein Monooxygenase System MeaXY Responsible for para-Hydroxylation of 2-Methyl-6-ethylaniline and 2,6-Diethylaniline in Sphingobium baderi DE-13.</title>
        <authorList>
            <person name="Cheng M."/>
            <person name="Meng Q."/>
            <person name="Yang Y."/>
            <person name="Chu C."/>
            <person name="Yan X."/>
            <person name="He J."/>
            <person name="Li S."/>
        </authorList>
    </citation>
    <scope>NUCLEOTIDE SEQUENCE [LARGE SCALE GENOMIC DNA]</scope>
    <source>
        <strain evidence="3 4">DE-13</strain>
    </source>
</reference>
<evidence type="ECO:0000313" key="3">
    <source>
        <dbReference type="EMBL" id="ALR19014.1"/>
    </source>
</evidence>
<comment type="similarity">
    <text evidence="1 2">Belongs to the outer membrane factor (OMF) (TC 1.B.17) family.</text>
</comment>
<keyword evidence="2" id="KW-0449">Lipoprotein</keyword>
<dbReference type="STRING" id="1332080.ATN00_00470"/>
<dbReference type="PANTHER" id="PTHR30203">
    <property type="entry name" value="OUTER MEMBRANE CATION EFFLUX PROTEIN"/>
    <property type="match status" value="1"/>
</dbReference>
<dbReference type="GO" id="GO:0015562">
    <property type="term" value="F:efflux transmembrane transporter activity"/>
    <property type="evidence" value="ECO:0007669"/>
    <property type="project" value="InterPro"/>
</dbReference>
<organism evidence="3 4">
    <name type="scientific">Sphingobium baderi</name>
    <dbReference type="NCBI Taxonomy" id="1332080"/>
    <lineage>
        <taxon>Bacteria</taxon>
        <taxon>Pseudomonadati</taxon>
        <taxon>Pseudomonadota</taxon>
        <taxon>Alphaproteobacteria</taxon>
        <taxon>Sphingomonadales</taxon>
        <taxon>Sphingomonadaceae</taxon>
        <taxon>Sphingobium</taxon>
    </lineage>
</organism>
<accession>A0A0S3EUB6</accession>
<dbReference type="SUPFAM" id="SSF56954">
    <property type="entry name" value="Outer membrane efflux proteins (OEP)"/>
    <property type="match status" value="1"/>
</dbReference>
<evidence type="ECO:0000256" key="1">
    <source>
        <dbReference type="ARBA" id="ARBA00007613"/>
    </source>
</evidence>
<dbReference type="Gene3D" id="2.20.200.10">
    <property type="entry name" value="Outer membrane efflux proteins (OEP)"/>
    <property type="match status" value="1"/>
</dbReference>
<dbReference type="NCBIfam" id="TIGR01845">
    <property type="entry name" value="outer_NodT"/>
    <property type="match status" value="1"/>
</dbReference>
<name>A0A0S3EUB6_9SPHN</name>
<keyword evidence="2" id="KW-1134">Transmembrane beta strand</keyword>
<protein>
    <submittedName>
        <fullName evidence="3">RND transporter</fullName>
    </submittedName>
</protein>
<dbReference type="GO" id="GO:0005886">
    <property type="term" value="C:plasma membrane"/>
    <property type="evidence" value="ECO:0007669"/>
    <property type="project" value="UniProtKB-SubCell"/>
</dbReference>
<dbReference type="EMBL" id="CP013264">
    <property type="protein sequence ID" value="ALR19014.1"/>
    <property type="molecule type" value="Genomic_DNA"/>
</dbReference>
<dbReference type="OrthoDB" id="7181739at2"/>
<dbReference type="Pfam" id="PF02321">
    <property type="entry name" value="OEP"/>
    <property type="match status" value="2"/>
</dbReference>
<sequence>MRHSLFLALTSGLMLAGCSAGPDFVRPASPPTHDYIAPGATLQTSPGGPVAQPGEGPALRWWESFGSPELNALVDRAMTNNQSLAASNATLLQAQARIAAVAGARLPQVDAHARAEREEVNLAGFGFDPAGIGSTGGNPIFNLYSVGGGISYDLDLFGGKKRAVEQAVAKAEAQARETEAAHLVIAGRVVNQVLAIAATRARIETTTALLAEDQRTVDLTDARRRAGKGTMVELLSVQSQLANDRGELPQLDQQLAEARNMLAVLVGVAPSDLGSTDFTLASFTLPASVPVTLPSELVHKRPDILQAEAELHAATAGVGVATARLYPSITLGATIEQGAPNVGHILDSGFRAFDIFGGITAPIFHGGTLKAERRGAQAGMQVAAATYRQTVIEAFGQVADLLHSLNNDARTVDNQREALDVAERSLNLSRKSFQVGNSGILQVLDSNRLYQRATSSLVEARARQLRNVARLYVATAGGWAAQ</sequence>
<evidence type="ECO:0000313" key="4">
    <source>
        <dbReference type="Proteomes" id="UP000056968"/>
    </source>
</evidence>
<dbReference type="InterPro" id="IPR003423">
    <property type="entry name" value="OMP_efflux"/>
</dbReference>
<dbReference type="PROSITE" id="PS51257">
    <property type="entry name" value="PROKAR_LIPOPROTEIN"/>
    <property type="match status" value="1"/>
</dbReference>
<dbReference type="Proteomes" id="UP000056968">
    <property type="component" value="Chromosome"/>
</dbReference>
<dbReference type="RefSeq" id="WP_062060839.1">
    <property type="nucleotide sequence ID" value="NZ_CP013264.1"/>
</dbReference>
<keyword evidence="2" id="KW-0564">Palmitate</keyword>
<dbReference type="InterPro" id="IPR010131">
    <property type="entry name" value="MdtP/NodT-like"/>
</dbReference>
<keyword evidence="2" id="KW-0472">Membrane</keyword>
<feature type="chain" id="PRO_5006519881" evidence="2">
    <location>
        <begin position="21"/>
        <end position="482"/>
    </location>
</feature>
<dbReference type="PANTHER" id="PTHR30203:SF33">
    <property type="entry name" value="BLR4455 PROTEIN"/>
    <property type="match status" value="1"/>
</dbReference>
<feature type="signal peptide" evidence="2">
    <location>
        <begin position="1"/>
        <end position="20"/>
    </location>
</feature>
<dbReference type="AlphaFoldDB" id="A0A0S3EUB6"/>
<keyword evidence="2" id="KW-0732">Signal</keyword>
<proteinExistence type="inferred from homology"/>